<dbReference type="EMBL" id="ML991885">
    <property type="protein sequence ID" value="KAF2228897.1"/>
    <property type="molecule type" value="Genomic_DNA"/>
</dbReference>
<dbReference type="AlphaFoldDB" id="A0A6A6GT91"/>
<proteinExistence type="predicted"/>
<feature type="transmembrane region" description="Helical" evidence="1">
    <location>
        <begin position="548"/>
        <end position="568"/>
    </location>
</feature>
<protein>
    <submittedName>
        <fullName evidence="2">Uncharacterized protein</fullName>
    </submittedName>
</protein>
<keyword evidence="1" id="KW-0472">Membrane</keyword>
<evidence type="ECO:0000256" key="1">
    <source>
        <dbReference type="SAM" id="Phobius"/>
    </source>
</evidence>
<gene>
    <name evidence="2" type="ORF">EV356DRAFT_35524</name>
</gene>
<organism evidence="2 3">
    <name type="scientific">Viridothelium virens</name>
    <name type="common">Speckled blister lichen</name>
    <name type="synonym">Trypethelium virens</name>
    <dbReference type="NCBI Taxonomy" id="1048519"/>
    <lineage>
        <taxon>Eukaryota</taxon>
        <taxon>Fungi</taxon>
        <taxon>Dikarya</taxon>
        <taxon>Ascomycota</taxon>
        <taxon>Pezizomycotina</taxon>
        <taxon>Dothideomycetes</taxon>
        <taxon>Dothideomycetes incertae sedis</taxon>
        <taxon>Trypetheliales</taxon>
        <taxon>Trypetheliaceae</taxon>
        <taxon>Viridothelium</taxon>
    </lineage>
</organism>
<dbReference type="OrthoDB" id="1577640at2759"/>
<evidence type="ECO:0000313" key="3">
    <source>
        <dbReference type="Proteomes" id="UP000800092"/>
    </source>
</evidence>
<keyword evidence="3" id="KW-1185">Reference proteome</keyword>
<sequence>MTSSYANLTRTPESLTPTETSPLLELTLLGPRAVSYKAGLPGNCWIPLLRESTLTCGFPISPRDTGLGLEIPVPLMMHLAGVHLPIEYNDQGIVFRSHIRPDPRDFSVLVPTQKLEKAIQWHFAETKTHQADPDDDNERSRFMNDMANSDSWYQTKDLDVLLNSRAFLGCWPHAKVLIGTGEFHSRTILDSGLPTTKPELLISTVGNVNVGGNVSAGIATILRFGTHFGIPFGYELRRGLRDRVPASQVGHPVVFRDAAQQPLLLYDSEAQRAWLVSELSVALDMTHHFLGSLDLALNIRTRLQYAAATGDGGAAAHAALDACRNEVLWEDGEKKIRFHHVVHIILSIFGVRKPAAEDHRLSSWNLTKPFASPRGWEYAQIRSLDSGVHRQRKANKYHKYNRSWWEITKNPTVLVLFGKGFEQVIEPDLNRSSDCPTWRIVPPLRGLLMASMPCLRKLSMDDHYTKLKASKLRWHCDEDSTLFEPCRPGRACVRIQELRKPSKFRKEGISHPPQDLLMPEGGVAFGKFPKGERHLPCPGPLAREEMSLPLNLMGFIIVMLTATLVGYLG</sequence>
<name>A0A6A6GT91_VIRVR</name>
<dbReference type="Proteomes" id="UP000800092">
    <property type="component" value="Unassembled WGS sequence"/>
</dbReference>
<evidence type="ECO:0000313" key="2">
    <source>
        <dbReference type="EMBL" id="KAF2228897.1"/>
    </source>
</evidence>
<keyword evidence="1" id="KW-1133">Transmembrane helix</keyword>
<accession>A0A6A6GT91</accession>
<reference evidence="2" key="1">
    <citation type="journal article" date="2020" name="Stud. Mycol.">
        <title>101 Dothideomycetes genomes: a test case for predicting lifestyles and emergence of pathogens.</title>
        <authorList>
            <person name="Haridas S."/>
            <person name="Albert R."/>
            <person name="Binder M."/>
            <person name="Bloem J."/>
            <person name="Labutti K."/>
            <person name="Salamov A."/>
            <person name="Andreopoulos B."/>
            <person name="Baker S."/>
            <person name="Barry K."/>
            <person name="Bills G."/>
            <person name="Bluhm B."/>
            <person name="Cannon C."/>
            <person name="Castanera R."/>
            <person name="Culley D."/>
            <person name="Daum C."/>
            <person name="Ezra D."/>
            <person name="Gonzalez J."/>
            <person name="Henrissat B."/>
            <person name="Kuo A."/>
            <person name="Liang C."/>
            <person name="Lipzen A."/>
            <person name="Lutzoni F."/>
            <person name="Magnuson J."/>
            <person name="Mondo S."/>
            <person name="Nolan M."/>
            <person name="Ohm R."/>
            <person name="Pangilinan J."/>
            <person name="Park H.-J."/>
            <person name="Ramirez L."/>
            <person name="Alfaro M."/>
            <person name="Sun H."/>
            <person name="Tritt A."/>
            <person name="Yoshinaga Y."/>
            <person name="Zwiers L.-H."/>
            <person name="Turgeon B."/>
            <person name="Goodwin S."/>
            <person name="Spatafora J."/>
            <person name="Crous P."/>
            <person name="Grigoriev I."/>
        </authorList>
    </citation>
    <scope>NUCLEOTIDE SEQUENCE</scope>
    <source>
        <strain evidence="2">Tuck. ex Michener</strain>
    </source>
</reference>
<keyword evidence="1" id="KW-0812">Transmembrane</keyword>